<dbReference type="PANTHER" id="PTHR22770:SF47">
    <property type="entry name" value="E3 UBIQUITIN-PROTEIN LIGASE RNF216"/>
    <property type="match status" value="1"/>
</dbReference>
<keyword evidence="2" id="KW-0808">Transferase</keyword>
<keyword evidence="8" id="KW-0175">Coiled coil</keyword>
<evidence type="ECO:0000256" key="9">
    <source>
        <dbReference type="SAM" id="MobiDB-lite"/>
    </source>
</evidence>
<dbReference type="InterPro" id="IPR047544">
    <property type="entry name" value="RING-HC_RBR_RNF216"/>
</dbReference>
<dbReference type="PROSITE" id="PS51873">
    <property type="entry name" value="TRIAD"/>
    <property type="match status" value="1"/>
</dbReference>
<evidence type="ECO:0000256" key="5">
    <source>
        <dbReference type="ARBA" id="ARBA00022771"/>
    </source>
</evidence>
<dbReference type="SUPFAM" id="SSF57850">
    <property type="entry name" value="RING/U-box"/>
    <property type="match status" value="2"/>
</dbReference>
<dbReference type="Pfam" id="PF26200">
    <property type="entry name" value="Rcat_RNF216"/>
    <property type="match status" value="1"/>
</dbReference>
<evidence type="ECO:0000256" key="4">
    <source>
        <dbReference type="ARBA" id="ARBA00022737"/>
    </source>
</evidence>
<evidence type="ECO:0000256" key="1">
    <source>
        <dbReference type="ARBA" id="ARBA00004906"/>
    </source>
</evidence>
<keyword evidence="3" id="KW-0479">Metal-binding</keyword>
<keyword evidence="6" id="KW-0833">Ubl conjugation pathway</keyword>
<dbReference type="Proteomes" id="UP001642406">
    <property type="component" value="Unassembled WGS sequence"/>
</dbReference>
<dbReference type="InterPro" id="IPR051628">
    <property type="entry name" value="LUBAC_E3_Ligases"/>
</dbReference>
<evidence type="ECO:0000256" key="2">
    <source>
        <dbReference type="ARBA" id="ARBA00022679"/>
    </source>
</evidence>
<dbReference type="CDD" id="cd20353">
    <property type="entry name" value="Rcat_RBR_RNF216"/>
    <property type="match status" value="1"/>
</dbReference>
<keyword evidence="5" id="KW-0863">Zinc-finger</keyword>
<protein>
    <recommendedName>
        <fullName evidence="10">RING-type domain-containing protein</fullName>
    </recommendedName>
</protein>
<comment type="pathway">
    <text evidence="1">Protein modification; protein ubiquitination.</text>
</comment>
<dbReference type="InterPro" id="IPR044066">
    <property type="entry name" value="TRIAD_supradom"/>
</dbReference>
<name>A0ABP0BS62_9PEZI</name>
<evidence type="ECO:0000256" key="3">
    <source>
        <dbReference type="ARBA" id="ARBA00022723"/>
    </source>
</evidence>
<keyword evidence="4" id="KW-0677">Repeat</keyword>
<dbReference type="Gene3D" id="1.20.120.1750">
    <property type="match status" value="1"/>
</dbReference>
<evidence type="ECO:0000256" key="6">
    <source>
        <dbReference type="ARBA" id="ARBA00022786"/>
    </source>
</evidence>
<sequence length="569" mass="64004">MLPHDAVAALQAIMAPAAPAAAPNDIPPVADEDVHNDVDVARLLYDEDVMTSCTLALLTLFPNICPDYLRETSQSLAYDYESIVSHILDKVDEGKMYPQRSGLKRKRNSNDSADDATPQADSSSTGFIDEDNEMNAKEKADRAIQLFGGEERRVKVKSSEYINFARTLIQQAYPFVPHKHIAAHLTTHNNCLLPALLDLDSHIVEKGPLGLSFVFKKTKTKMVPAYALDQLPMAILHELSAVKKEALEEYLAALKIRQLRKVQREAEKQREIEEEANLRQAQRDGTAKECECCFGDFAMNRMVHCDASTLHWFCKDCARRMAETQIGLSKYTLECMSMDSCKASFSYEQRGQFLDQKTTVALERIEQEHVLRIAGIENLETCPFCPFAAEYVPVEENKEFVCHNPECEAVSCRLCRKETHIPKTCAEVERENGPSVRLTIEEAMSAAMIRNCNKCGTPFIKDHGCNKMTCSRAGCGNVQCYVCHKSCEYSHFDDTTRGGKKGNCPLFENAEERHEGEVQAAEEKARQQVVQNNPGLDVNLLKIHMSDKVVEDEKKRKIAEADRQAANRR</sequence>
<dbReference type="PANTHER" id="PTHR22770">
    <property type="entry name" value="UBIQUITIN CONJUGATING ENZYME 7 INTERACTING PROTEIN-RELATED"/>
    <property type="match status" value="1"/>
</dbReference>
<dbReference type="CDD" id="cd20339">
    <property type="entry name" value="BRcat_RBR_RNF216"/>
    <property type="match status" value="1"/>
</dbReference>
<feature type="coiled-coil region" evidence="8">
    <location>
        <begin position="256"/>
        <end position="284"/>
    </location>
</feature>
<reference evidence="11 12" key="1">
    <citation type="submission" date="2024-01" db="EMBL/GenBank/DDBJ databases">
        <authorList>
            <person name="Allen C."/>
            <person name="Tagirdzhanova G."/>
        </authorList>
    </citation>
    <scope>NUCLEOTIDE SEQUENCE [LARGE SCALE GENOMIC DNA]</scope>
</reference>
<evidence type="ECO:0000259" key="10">
    <source>
        <dbReference type="PROSITE" id="PS51873"/>
    </source>
</evidence>
<organism evidence="11 12">
    <name type="scientific">Sporothrix bragantina</name>
    <dbReference type="NCBI Taxonomy" id="671064"/>
    <lineage>
        <taxon>Eukaryota</taxon>
        <taxon>Fungi</taxon>
        <taxon>Dikarya</taxon>
        <taxon>Ascomycota</taxon>
        <taxon>Pezizomycotina</taxon>
        <taxon>Sordariomycetes</taxon>
        <taxon>Sordariomycetidae</taxon>
        <taxon>Ophiostomatales</taxon>
        <taxon>Ophiostomataceae</taxon>
        <taxon>Sporothrix</taxon>
    </lineage>
</organism>
<proteinExistence type="predicted"/>
<dbReference type="InterPro" id="IPR047545">
    <property type="entry name" value="BRcat_RBR_RNF216"/>
</dbReference>
<evidence type="ECO:0000313" key="12">
    <source>
        <dbReference type="Proteomes" id="UP001642406"/>
    </source>
</evidence>
<gene>
    <name evidence="11" type="ORF">SBRCBS47491_004864</name>
</gene>
<dbReference type="CDD" id="cd16630">
    <property type="entry name" value="RING-HC_RBR_RNF216"/>
    <property type="match status" value="1"/>
</dbReference>
<evidence type="ECO:0000256" key="7">
    <source>
        <dbReference type="ARBA" id="ARBA00022833"/>
    </source>
</evidence>
<feature type="domain" description="RING-type" evidence="10">
    <location>
        <begin position="286"/>
        <end position="508"/>
    </location>
</feature>
<accession>A0ABP0BS62</accession>
<keyword evidence="12" id="KW-1185">Reference proteome</keyword>
<keyword evidence="7" id="KW-0862">Zinc</keyword>
<dbReference type="EMBL" id="CAWUHC010000039">
    <property type="protein sequence ID" value="CAK7222439.1"/>
    <property type="molecule type" value="Genomic_DNA"/>
</dbReference>
<evidence type="ECO:0000256" key="8">
    <source>
        <dbReference type="SAM" id="Coils"/>
    </source>
</evidence>
<evidence type="ECO:0000313" key="11">
    <source>
        <dbReference type="EMBL" id="CAK7222439.1"/>
    </source>
</evidence>
<comment type="caution">
    <text evidence="11">The sequence shown here is derived from an EMBL/GenBank/DDBJ whole genome shotgun (WGS) entry which is preliminary data.</text>
</comment>
<feature type="region of interest" description="Disordered" evidence="9">
    <location>
        <begin position="98"/>
        <end position="134"/>
    </location>
</feature>
<dbReference type="InterPro" id="IPR047546">
    <property type="entry name" value="Rcat_RBR_RNF216"/>
</dbReference>